<dbReference type="KEGG" id="lng:BSQ50_05110"/>
<dbReference type="PROSITE" id="PS50893">
    <property type="entry name" value="ABC_TRANSPORTER_2"/>
    <property type="match status" value="1"/>
</dbReference>
<dbReference type="InterPro" id="IPR017871">
    <property type="entry name" value="ABC_transporter-like_CS"/>
</dbReference>
<keyword evidence="7" id="KW-1185">Reference proteome</keyword>
<dbReference type="SMART" id="SM00382">
    <property type="entry name" value="AAA"/>
    <property type="match status" value="1"/>
</dbReference>
<dbReference type="FunFam" id="3.40.50.300:FF:000425">
    <property type="entry name" value="Probable ABC transporter, ATP-binding subunit"/>
    <property type="match status" value="1"/>
</dbReference>
<dbReference type="GO" id="GO:0015418">
    <property type="term" value="F:ABC-type quaternary ammonium compound transporting activity"/>
    <property type="evidence" value="ECO:0007669"/>
    <property type="project" value="UniProtKB-EC"/>
</dbReference>
<evidence type="ECO:0000313" key="7">
    <source>
        <dbReference type="Proteomes" id="UP000324497"/>
    </source>
</evidence>
<dbReference type="EC" id="7.6.2.9" evidence="4"/>
<dbReference type="RefSeq" id="WP_148126613.1">
    <property type="nucleotide sequence ID" value="NZ_CP018180.1"/>
</dbReference>
<evidence type="ECO:0000313" key="6">
    <source>
        <dbReference type="EMBL" id="AUJ31991.1"/>
    </source>
</evidence>
<keyword evidence="3" id="KW-0067">ATP-binding</keyword>
<sequence>MSSSFLRVENLGISLSGASIIQGMSFNIKPNALTTFLGPSGSGKTTVLRAIAGLNQNVSGQIFLEGREIQTLPANQRDIGMVFQSYALFPNMTVFDNIAYGLRVKKKSNKEIEQKVAVMLETVGLADKKMAYPDNLSGGQQQRVAIARSMILHPKLLLLDEPLSALDAKIRIELRNQIRRYQQEFGITMLFVTHDQAEAMAISDDIIVMDQGKVQQQGSPMEIYAKPKNNFIAKFIGNHNLLTGSEIKQLGFKTIMDQTVQAQDSYIIRPELFEQRPSSNGSFMEISGKLSQRSVLGDRLQYVFDTAKHIPLKIEFLNQTLPLELNRPLKLYLNESAIQKVGD</sequence>
<dbReference type="InterPro" id="IPR003439">
    <property type="entry name" value="ABC_transporter-like_ATP-bd"/>
</dbReference>
<evidence type="ECO:0000259" key="5">
    <source>
        <dbReference type="PROSITE" id="PS50893"/>
    </source>
</evidence>
<evidence type="ECO:0000256" key="4">
    <source>
        <dbReference type="ARBA" id="ARBA00066388"/>
    </source>
</evidence>
<dbReference type="GO" id="GO:0016887">
    <property type="term" value="F:ATP hydrolysis activity"/>
    <property type="evidence" value="ECO:0007669"/>
    <property type="project" value="InterPro"/>
</dbReference>
<dbReference type="InterPro" id="IPR027417">
    <property type="entry name" value="P-loop_NTPase"/>
</dbReference>
<dbReference type="Gene3D" id="3.40.50.300">
    <property type="entry name" value="P-loop containing nucleotide triphosphate hydrolases"/>
    <property type="match status" value="1"/>
</dbReference>
<evidence type="ECO:0000256" key="2">
    <source>
        <dbReference type="ARBA" id="ARBA00022741"/>
    </source>
</evidence>
<dbReference type="PANTHER" id="PTHR42781">
    <property type="entry name" value="SPERMIDINE/PUTRESCINE IMPORT ATP-BINDING PROTEIN POTA"/>
    <property type="match status" value="1"/>
</dbReference>
<dbReference type="Proteomes" id="UP000324497">
    <property type="component" value="Chromosome"/>
</dbReference>
<dbReference type="GO" id="GO:0005524">
    <property type="term" value="F:ATP binding"/>
    <property type="evidence" value="ECO:0007669"/>
    <property type="project" value="UniProtKB-KW"/>
</dbReference>
<dbReference type="PANTHER" id="PTHR42781:SF9">
    <property type="entry name" value="AMINO ACID ABC TRANSPORTER, ATP-BINDING PROTEIN-RELATED"/>
    <property type="match status" value="1"/>
</dbReference>
<keyword evidence="1" id="KW-0813">Transport</keyword>
<protein>
    <recommendedName>
        <fullName evidence="4">ABC-type quaternary amine transporter</fullName>
        <ecNumber evidence="4">7.6.2.9</ecNumber>
    </recommendedName>
</protein>
<gene>
    <name evidence="6" type="ORF">BSQ50_05110</name>
</gene>
<dbReference type="EMBL" id="CP018180">
    <property type="protein sequence ID" value="AUJ31991.1"/>
    <property type="molecule type" value="Genomic_DNA"/>
</dbReference>
<evidence type="ECO:0000256" key="1">
    <source>
        <dbReference type="ARBA" id="ARBA00022448"/>
    </source>
</evidence>
<dbReference type="PROSITE" id="PS00211">
    <property type="entry name" value="ABC_TRANSPORTER_1"/>
    <property type="match status" value="1"/>
</dbReference>
<organism evidence="6 7">
    <name type="scientific">Liquorilactobacillus nagelii</name>
    <dbReference type="NCBI Taxonomy" id="82688"/>
    <lineage>
        <taxon>Bacteria</taxon>
        <taxon>Bacillati</taxon>
        <taxon>Bacillota</taxon>
        <taxon>Bacilli</taxon>
        <taxon>Lactobacillales</taxon>
        <taxon>Lactobacillaceae</taxon>
        <taxon>Liquorilactobacillus</taxon>
    </lineage>
</organism>
<dbReference type="InterPro" id="IPR050093">
    <property type="entry name" value="ABC_SmlMolc_Importer"/>
</dbReference>
<feature type="domain" description="ABC transporter" evidence="5">
    <location>
        <begin position="6"/>
        <end position="236"/>
    </location>
</feature>
<evidence type="ECO:0000256" key="3">
    <source>
        <dbReference type="ARBA" id="ARBA00022840"/>
    </source>
</evidence>
<dbReference type="SUPFAM" id="SSF52540">
    <property type="entry name" value="P-loop containing nucleoside triphosphate hydrolases"/>
    <property type="match status" value="1"/>
</dbReference>
<reference evidence="6 7" key="1">
    <citation type="submission" date="2016-11" db="EMBL/GenBank/DDBJ databases">
        <title>Interaction between Lactobacillus species and yeast in water kefir.</title>
        <authorList>
            <person name="Behr J."/>
            <person name="Xu D."/>
            <person name="Vogel R.F."/>
        </authorList>
    </citation>
    <scope>NUCLEOTIDE SEQUENCE [LARGE SCALE GENOMIC DNA]</scope>
    <source>
        <strain evidence="6 7">TMW 1.1827</strain>
    </source>
</reference>
<dbReference type="AlphaFoldDB" id="A0A3S6QV01"/>
<keyword evidence="2" id="KW-0547">Nucleotide-binding</keyword>
<dbReference type="InterPro" id="IPR003593">
    <property type="entry name" value="AAA+_ATPase"/>
</dbReference>
<accession>A0A3S6QV01</accession>
<dbReference type="Gene3D" id="2.40.50.100">
    <property type="match status" value="1"/>
</dbReference>
<dbReference type="Pfam" id="PF00005">
    <property type="entry name" value="ABC_tran"/>
    <property type="match status" value="1"/>
</dbReference>
<proteinExistence type="predicted"/>
<name>A0A3S6QV01_9LACO</name>